<evidence type="ECO:0000313" key="6">
    <source>
        <dbReference type="Proteomes" id="UP000004994"/>
    </source>
</evidence>
<reference evidence="5" key="2">
    <citation type="submission" date="2019-01" db="UniProtKB">
        <authorList>
            <consortium name="EnsemblPlants"/>
        </authorList>
    </citation>
    <scope>IDENTIFICATION</scope>
    <source>
        <strain evidence="5">cv. Heinz 1706</strain>
    </source>
</reference>
<dbReference type="Pfam" id="PF14226">
    <property type="entry name" value="DIOX_N"/>
    <property type="match status" value="1"/>
</dbReference>
<dbReference type="STRING" id="4081.A0A3Q7J8I0"/>
<dbReference type="InterPro" id="IPR027443">
    <property type="entry name" value="IPNS-like_sf"/>
</dbReference>
<evidence type="ECO:0000259" key="4">
    <source>
        <dbReference type="Pfam" id="PF14226"/>
    </source>
</evidence>
<dbReference type="Proteomes" id="UP000004994">
    <property type="component" value="Chromosome 12"/>
</dbReference>
<dbReference type="GO" id="GO:0046872">
    <property type="term" value="F:metal ion binding"/>
    <property type="evidence" value="ECO:0007669"/>
    <property type="project" value="UniProtKB-KW"/>
</dbReference>
<feature type="domain" description="Non-haem dioxygenase N-terminal" evidence="4">
    <location>
        <begin position="63"/>
        <end position="107"/>
    </location>
</feature>
<evidence type="ECO:0000256" key="3">
    <source>
        <dbReference type="ARBA" id="ARBA00023004"/>
    </source>
</evidence>
<dbReference type="PaxDb" id="4081-Solyc12g042020.1.1"/>
<dbReference type="GO" id="GO:0016706">
    <property type="term" value="F:2-oxoglutarate-dependent dioxygenase activity"/>
    <property type="evidence" value="ECO:0007669"/>
    <property type="project" value="UniProtKB-ARBA"/>
</dbReference>
<evidence type="ECO:0000256" key="1">
    <source>
        <dbReference type="ARBA" id="ARBA00022723"/>
    </source>
</evidence>
<accession>A0A3Q7J8I0</accession>
<keyword evidence="3" id="KW-0408">Iron</keyword>
<dbReference type="Gene3D" id="2.60.120.330">
    <property type="entry name" value="B-lactam Antibiotic, Isopenicillin N Synthase, Chain"/>
    <property type="match status" value="1"/>
</dbReference>
<reference evidence="5" key="1">
    <citation type="journal article" date="2012" name="Nature">
        <title>The tomato genome sequence provides insights into fleshy fruit evolution.</title>
        <authorList>
            <consortium name="Tomato Genome Consortium"/>
        </authorList>
    </citation>
    <scope>NUCLEOTIDE SEQUENCE [LARGE SCALE GENOMIC DNA]</scope>
    <source>
        <strain evidence="5">cv. Heinz 1706</strain>
    </source>
</reference>
<organism evidence="5">
    <name type="scientific">Solanum lycopersicum</name>
    <name type="common">Tomato</name>
    <name type="synonym">Lycopersicon esculentum</name>
    <dbReference type="NCBI Taxonomy" id="4081"/>
    <lineage>
        <taxon>Eukaryota</taxon>
        <taxon>Viridiplantae</taxon>
        <taxon>Streptophyta</taxon>
        <taxon>Embryophyta</taxon>
        <taxon>Tracheophyta</taxon>
        <taxon>Spermatophyta</taxon>
        <taxon>Magnoliopsida</taxon>
        <taxon>eudicotyledons</taxon>
        <taxon>Gunneridae</taxon>
        <taxon>Pentapetalae</taxon>
        <taxon>asterids</taxon>
        <taxon>lamiids</taxon>
        <taxon>Solanales</taxon>
        <taxon>Solanaceae</taxon>
        <taxon>Solanoideae</taxon>
        <taxon>Solaneae</taxon>
        <taxon>Solanum</taxon>
        <taxon>Solanum subgen. Lycopersicon</taxon>
    </lineage>
</organism>
<dbReference type="InterPro" id="IPR026992">
    <property type="entry name" value="DIOX_N"/>
</dbReference>
<proteinExistence type="predicted"/>
<evidence type="ECO:0000256" key="2">
    <source>
        <dbReference type="ARBA" id="ARBA00022896"/>
    </source>
</evidence>
<name>A0A3Q7J8I0_SOLLC</name>
<dbReference type="Gramene" id="Solyc12g042025.1.1">
    <property type="protein sequence ID" value="Solyc12g042025.1.1"/>
    <property type="gene ID" value="Solyc12g042025.1"/>
</dbReference>
<dbReference type="SUPFAM" id="SSF51197">
    <property type="entry name" value="Clavaminate synthase-like"/>
    <property type="match status" value="1"/>
</dbReference>
<dbReference type="AlphaFoldDB" id="A0A3Q7J8I0"/>
<sequence length="117" mass="13717">MSKLNALDDTQHDLEELVDAGITKIAQIIPWIHVKHTSFFVCVIDPESIDKMDIIKHKEMWTKEALGTCGFFQIVNHDIPILVLDEMLQGDRKFFKNDIKFKKQYYIRDIMKKDCSC</sequence>
<dbReference type="GO" id="GO:0031418">
    <property type="term" value="F:L-ascorbic acid binding"/>
    <property type="evidence" value="ECO:0007669"/>
    <property type="project" value="UniProtKB-KW"/>
</dbReference>
<keyword evidence="2" id="KW-0847">Vitamin C</keyword>
<dbReference type="InParanoid" id="A0A3Q7J8I0"/>
<keyword evidence="1" id="KW-0479">Metal-binding</keyword>
<protein>
    <recommendedName>
        <fullName evidence="4">Non-haem dioxygenase N-terminal domain-containing protein</fullName>
    </recommendedName>
</protein>
<evidence type="ECO:0000313" key="5">
    <source>
        <dbReference type="EnsemblPlants" id="Solyc12g042025.1.1"/>
    </source>
</evidence>
<dbReference type="EnsemblPlants" id="Solyc12g042025.1.1">
    <property type="protein sequence ID" value="Solyc12g042025.1.1"/>
    <property type="gene ID" value="Solyc12g042025.1"/>
</dbReference>
<keyword evidence="6" id="KW-1185">Reference proteome</keyword>